<dbReference type="VEuPathDB" id="AmoebaDB:EHI8A_173450"/>
<name>A0A5K1UX74_ENTHI</name>
<reference evidence="1 2" key="1">
    <citation type="submission" date="2016-05" db="EMBL/GenBank/DDBJ databases">
        <title>First whole genome sequencing of Entamoeba histolytica HM1:IMSS-clone-6.</title>
        <authorList>
            <person name="Mukherjee Avik.K."/>
            <person name="Izumyama S."/>
            <person name="Nakada-Tsukui K."/>
            <person name="Nozaki T."/>
        </authorList>
    </citation>
    <scope>NUCLEOTIDE SEQUENCE [LARGE SCALE GENOMIC DNA]</scope>
    <source>
        <strain evidence="1 2">HM1:IMSS clone 6</strain>
    </source>
</reference>
<accession>A0A5K1UX74</accession>
<comment type="caution">
    <text evidence="1">The sequence shown here is derived from an EMBL/GenBank/DDBJ whole genome shotgun (WGS) entry which is preliminary data.</text>
</comment>
<protein>
    <submittedName>
        <fullName evidence="1">Uncharacterized protein</fullName>
    </submittedName>
</protein>
<sequence length="103" mass="11930">MSSMTVFEPTTPWKYEVIFGPSNDFLYKKNPSVKVKNPSPPNSSGKKTKKYWSFEQKMFAVEKVRLIGLTKAARFLQVTEPETYGDLSPSTLQYWIKQTKRSQ</sequence>
<dbReference type="VEuPathDB" id="AmoebaDB:EHI5A_196190"/>
<dbReference type="EMBL" id="BDEQ01000001">
    <property type="protein sequence ID" value="GAT95853.1"/>
    <property type="molecule type" value="Genomic_DNA"/>
</dbReference>
<dbReference type="VEuPathDB" id="AmoebaDB:EHI7A_155510"/>
<proteinExistence type="predicted"/>
<evidence type="ECO:0000313" key="1">
    <source>
        <dbReference type="EMBL" id="GAT95853.1"/>
    </source>
</evidence>
<organism evidence="1 2">
    <name type="scientific">Entamoeba histolytica</name>
    <dbReference type="NCBI Taxonomy" id="5759"/>
    <lineage>
        <taxon>Eukaryota</taxon>
        <taxon>Amoebozoa</taxon>
        <taxon>Evosea</taxon>
        <taxon>Archamoebae</taxon>
        <taxon>Mastigamoebida</taxon>
        <taxon>Entamoebidae</taxon>
        <taxon>Entamoeba</taxon>
    </lineage>
</organism>
<dbReference type="VEuPathDB" id="AmoebaDB:KM1_254010"/>
<dbReference type="Proteomes" id="UP000078387">
    <property type="component" value="Unassembled WGS sequence"/>
</dbReference>
<dbReference type="AlphaFoldDB" id="A0A5K1UX74"/>
<gene>
    <name evidence="1" type="ORF">CL6EHI_017660</name>
</gene>
<dbReference type="VEuPathDB" id="AmoebaDB:EHI_017660"/>
<evidence type="ECO:0000313" key="2">
    <source>
        <dbReference type="Proteomes" id="UP000078387"/>
    </source>
</evidence>